<protein>
    <submittedName>
        <fullName evidence="1">Uncharacterized protein</fullName>
    </submittedName>
</protein>
<evidence type="ECO:0000313" key="1">
    <source>
        <dbReference type="EMBL" id="MFC1410765.1"/>
    </source>
</evidence>
<comment type="caution">
    <text evidence="1">The sequence shown here is derived from an EMBL/GenBank/DDBJ whole genome shotgun (WGS) entry which is preliminary data.</text>
</comment>
<keyword evidence="2" id="KW-1185">Reference proteome</keyword>
<name>A0ABV6VAN0_9ACTN</name>
<evidence type="ECO:0000313" key="2">
    <source>
        <dbReference type="Proteomes" id="UP001592582"/>
    </source>
</evidence>
<dbReference type="EMBL" id="JBHEZX010000006">
    <property type="protein sequence ID" value="MFC1410765.1"/>
    <property type="molecule type" value="Genomic_DNA"/>
</dbReference>
<accession>A0ABV6VAN0</accession>
<gene>
    <name evidence="1" type="ORF">ACEZDG_15985</name>
</gene>
<reference evidence="1 2" key="1">
    <citation type="submission" date="2024-09" db="EMBL/GenBank/DDBJ databases">
        <authorList>
            <person name="Lee S.D."/>
        </authorList>
    </citation>
    <scope>NUCLEOTIDE SEQUENCE [LARGE SCALE GENOMIC DNA]</scope>
    <source>
        <strain evidence="1 2">N1-1</strain>
    </source>
</reference>
<sequence>MVTRVEHDPLRIEFTFPDGSSWTGRLAGSVNPRLTEDLALGVVQLIHPLGPWTTKGTAVVYLSQLRRMVALLAEAGFHGGVGDLRPAHMLPFWLAASGERVASTRRLLEGCGEHVHSSLRAHLAGNAVKKRPRSEPLEPYTEDQWQVIESGLRTVVRQHLSVQRELLALAELGPDPSDRGLNRQNYAWLFSQRGPLKVADTAAALGVSTAPFTYGGSRLLFEVREGLFPPVRLAAAAKALFGVYSGVVPDGISDLGLGDVTWAGDKSVLLDYVKRRRGPESVNLPARAVRLLEAWLELSTPLRRMAPAQVAEDLWLFSTSHRGMPPHRDGPEVIAISSFAAGNKAGGRKARRSLAVEIGLTDHEGQPVPLHSARIRTTYHNRLARRGWTGRTRIDPNHTREVEGSHYVSTTTPAQADAVDSVIEDAQAEIVRRSRPPLVLTDAQAADFAAQYPGEVARLGLDDESLAALLGSEMDVFTAACANQYAGEHGPAGKPCPARPWVCLLCPLAVFLPRHAPNLLRLKAYFARQSRQMTVSQFIAVFGPFADRLTHDVLPRFDAAVLTQAAADVQDVDAELPLRPEEVTV</sequence>
<proteinExistence type="predicted"/>
<organism evidence="1 2">
    <name type="scientific">Streptacidiphilus alkalitolerans</name>
    <dbReference type="NCBI Taxonomy" id="3342712"/>
    <lineage>
        <taxon>Bacteria</taxon>
        <taxon>Bacillati</taxon>
        <taxon>Actinomycetota</taxon>
        <taxon>Actinomycetes</taxon>
        <taxon>Kitasatosporales</taxon>
        <taxon>Streptomycetaceae</taxon>
        <taxon>Streptacidiphilus</taxon>
    </lineage>
</organism>
<dbReference type="Proteomes" id="UP001592582">
    <property type="component" value="Unassembled WGS sequence"/>
</dbReference>